<dbReference type="EMBL" id="MCGE01000006">
    <property type="protein sequence ID" value="ORZ20214.1"/>
    <property type="molecule type" value="Genomic_DNA"/>
</dbReference>
<feature type="compositionally biased region" description="Basic residues" evidence="1">
    <location>
        <begin position="170"/>
        <end position="179"/>
    </location>
</feature>
<gene>
    <name evidence="3" type="ORF">BCR42DRAFT_408227</name>
</gene>
<accession>A0A1X2IPL2</accession>
<proteinExistence type="predicted"/>
<keyword evidence="4" id="KW-1185">Reference proteome</keyword>
<dbReference type="OrthoDB" id="2290908at2759"/>
<dbReference type="AlphaFoldDB" id="A0A1X2IPL2"/>
<keyword evidence="2" id="KW-1133">Transmembrane helix</keyword>
<protein>
    <recommendedName>
        <fullName evidence="5">PSI domain-containing protein</fullName>
    </recommendedName>
</protein>
<evidence type="ECO:0000256" key="1">
    <source>
        <dbReference type="SAM" id="MobiDB-lite"/>
    </source>
</evidence>
<evidence type="ECO:0008006" key="5">
    <source>
        <dbReference type="Google" id="ProtNLM"/>
    </source>
</evidence>
<comment type="caution">
    <text evidence="3">The sequence shown here is derived from an EMBL/GenBank/DDBJ whole genome shotgun (WGS) entry which is preliminary data.</text>
</comment>
<name>A0A1X2IPL2_9FUNG</name>
<feature type="compositionally biased region" description="Polar residues" evidence="1">
    <location>
        <begin position="212"/>
        <end position="230"/>
    </location>
</feature>
<reference evidence="3 4" key="1">
    <citation type="submission" date="2016-07" db="EMBL/GenBank/DDBJ databases">
        <title>Pervasive Adenine N6-methylation of Active Genes in Fungi.</title>
        <authorList>
            <consortium name="DOE Joint Genome Institute"/>
            <person name="Mondo S.J."/>
            <person name="Dannebaum R.O."/>
            <person name="Kuo R.C."/>
            <person name="Labutti K."/>
            <person name="Haridas S."/>
            <person name="Kuo A."/>
            <person name="Salamov A."/>
            <person name="Ahrendt S.R."/>
            <person name="Lipzen A."/>
            <person name="Sullivan W."/>
            <person name="Andreopoulos W.B."/>
            <person name="Clum A."/>
            <person name="Lindquist E."/>
            <person name="Daum C."/>
            <person name="Ramamoorthy G.K."/>
            <person name="Gryganskyi A."/>
            <person name="Culley D."/>
            <person name="Magnuson J.K."/>
            <person name="James T.Y."/>
            <person name="O'Malley M.A."/>
            <person name="Stajich J.E."/>
            <person name="Spatafora J.W."/>
            <person name="Visel A."/>
            <person name="Grigoriev I.V."/>
        </authorList>
    </citation>
    <scope>NUCLEOTIDE SEQUENCE [LARGE SCALE GENOMIC DNA]</scope>
    <source>
        <strain evidence="3 4">NRRL 1336</strain>
    </source>
</reference>
<dbReference type="Proteomes" id="UP000193560">
    <property type="component" value="Unassembled WGS sequence"/>
</dbReference>
<keyword evidence="2" id="KW-0472">Membrane</keyword>
<keyword evidence="2" id="KW-0812">Transmembrane</keyword>
<sequence length="230" mass="26220">MSIAIKTSSSSGLFQDTCSQWTDCLSCVADSGCGYCSSLGKCIQGNWFGVINRSMDYCPVTDYYYKQCQFSSLPLGIMASFVLFILLILVLVGLCYLCCCCACCCRSDSDEEERQMLLRGDRSRYLQRSSTYYQWNRAPPPSTTQFKHQPQPSHHQRPHSYLPPSPSPSNHHHHHHRRYGSGYSISPEDTVASQDTWESRRSQLLKKYARDTPQQQTDSNGFGFYNQNVE</sequence>
<dbReference type="GO" id="GO:0005737">
    <property type="term" value="C:cytoplasm"/>
    <property type="evidence" value="ECO:0007669"/>
    <property type="project" value="TreeGrafter"/>
</dbReference>
<dbReference type="PANTHER" id="PTHR15191:SF3">
    <property type="entry name" value="PITUITARY TUMOR-TRANSFORMING GENE PROTEIN-BINDING FACTOR"/>
    <property type="match status" value="1"/>
</dbReference>
<dbReference type="GO" id="GO:0006606">
    <property type="term" value="P:protein import into nucleus"/>
    <property type="evidence" value="ECO:0007669"/>
    <property type="project" value="TreeGrafter"/>
</dbReference>
<feature type="region of interest" description="Disordered" evidence="1">
    <location>
        <begin position="134"/>
        <end position="230"/>
    </location>
</feature>
<evidence type="ECO:0000313" key="4">
    <source>
        <dbReference type="Proteomes" id="UP000193560"/>
    </source>
</evidence>
<evidence type="ECO:0000313" key="3">
    <source>
        <dbReference type="EMBL" id="ORZ20214.1"/>
    </source>
</evidence>
<organism evidence="3 4">
    <name type="scientific">Absidia repens</name>
    <dbReference type="NCBI Taxonomy" id="90262"/>
    <lineage>
        <taxon>Eukaryota</taxon>
        <taxon>Fungi</taxon>
        <taxon>Fungi incertae sedis</taxon>
        <taxon>Mucoromycota</taxon>
        <taxon>Mucoromycotina</taxon>
        <taxon>Mucoromycetes</taxon>
        <taxon>Mucorales</taxon>
        <taxon>Cunninghamellaceae</taxon>
        <taxon>Absidia</taxon>
    </lineage>
</organism>
<dbReference type="InterPro" id="IPR052304">
    <property type="entry name" value="PTTG1IP"/>
</dbReference>
<feature type="transmembrane region" description="Helical" evidence="2">
    <location>
        <begin position="75"/>
        <end position="97"/>
    </location>
</feature>
<dbReference type="GO" id="GO:0005634">
    <property type="term" value="C:nucleus"/>
    <property type="evidence" value="ECO:0007669"/>
    <property type="project" value="TreeGrafter"/>
</dbReference>
<dbReference type="PANTHER" id="PTHR15191">
    <property type="entry name" value="PROTEIN CBG20567"/>
    <property type="match status" value="1"/>
</dbReference>
<evidence type="ECO:0000256" key="2">
    <source>
        <dbReference type="SAM" id="Phobius"/>
    </source>
</evidence>